<dbReference type="InterPro" id="IPR005761">
    <property type="entry name" value="UDP-N-AcMur-Glu-dNH2Pim_ligase"/>
</dbReference>
<feature type="binding site" evidence="11">
    <location>
        <position position="456"/>
    </location>
    <ligand>
        <name>meso-2,6-diaminopimelate</name>
        <dbReference type="ChEBI" id="CHEBI:57791"/>
    </ligand>
</feature>
<keyword evidence="4 11" id="KW-0132">Cell division</keyword>
<dbReference type="NCBIfam" id="TIGR01085">
    <property type="entry name" value="murE"/>
    <property type="match status" value="1"/>
</dbReference>
<feature type="binding site" evidence="11">
    <location>
        <begin position="405"/>
        <end position="408"/>
    </location>
    <ligand>
        <name>meso-2,6-diaminopimelate</name>
        <dbReference type="ChEBI" id="CHEBI:57791"/>
    </ligand>
</feature>
<feature type="short sequence motif" description="Meso-diaminopimelate recognition motif" evidence="11">
    <location>
        <begin position="405"/>
        <end position="408"/>
    </location>
</feature>
<feature type="binding site" evidence="11">
    <location>
        <begin position="110"/>
        <end position="116"/>
    </location>
    <ligand>
        <name>ATP</name>
        <dbReference type="ChEBI" id="CHEBI:30616"/>
    </ligand>
</feature>
<feature type="binding site" evidence="11">
    <location>
        <position position="381"/>
    </location>
    <ligand>
        <name>meso-2,6-diaminopimelate</name>
        <dbReference type="ChEBI" id="CHEBI:57791"/>
    </ligand>
</feature>
<comment type="cofactor">
    <cofactor evidence="11">
        <name>Mg(2+)</name>
        <dbReference type="ChEBI" id="CHEBI:18420"/>
    </cofactor>
</comment>
<dbReference type="GO" id="GO:0009252">
    <property type="term" value="P:peptidoglycan biosynthetic process"/>
    <property type="evidence" value="ECO:0007669"/>
    <property type="project" value="UniProtKB-UniRule"/>
</dbReference>
<evidence type="ECO:0000256" key="10">
    <source>
        <dbReference type="ARBA" id="ARBA00023316"/>
    </source>
</evidence>
<evidence type="ECO:0000313" key="17">
    <source>
        <dbReference type="Proteomes" id="UP000473278"/>
    </source>
</evidence>
<dbReference type="GO" id="GO:0051301">
    <property type="term" value="P:cell division"/>
    <property type="evidence" value="ECO:0007669"/>
    <property type="project" value="UniProtKB-KW"/>
</dbReference>
<dbReference type="InterPro" id="IPR035911">
    <property type="entry name" value="MurE/MurF_N"/>
</dbReference>
<keyword evidence="9 11" id="KW-0131">Cell cycle</keyword>
<dbReference type="HAMAP" id="MF_00208">
    <property type="entry name" value="MurE"/>
    <property type="match status" value="1"/>
</dbReference>
<dbReference type="RefSeq" id="WP_165138721.1">
    <property type="nucleotide sequence ID" value="NZ_JAALLT010000001.1"/>
</dbReference>
<feature type="domain" description="Mur ligase C-terminal" evidence="14">
    <location>
        <begin position="327"/>
        <end position="458"/>
    </location>
</feature>
<evidence type="ECO:0000256" key="6">
    <source>
        <dbReference type="ARBA" id="ARBA00022840"/>
    </source>
</evidence>
<comment type="subcellular location">
    <subcellularLocation>
        <location evidence="11 12">Cytoplasm</location>
    </subcellularLocation>
</comment>
<keyword evidence="6 11" id="KW-0067">ATP-binding</keyword>
<dbReference type="Gene3D" id="3.90.190.20">
    <property type="entry name" value="Mur ligase, C-terminal domain"/>
    <property type="match status" value="1"/>
</dbReference>
<evidence type="ECO:0000256" key="8">
    <source>
        <dbReference type="ARBA" id="ARBA00022984"/>
    </source>
</evidence>
<evidence type="ECO:0000256" key="9">
    <source>
        <dbReference type="ARBA" id="ARBA00023306"/>
    </source>
</evidence>
<sequence length="495" mass="54659">MTFNELIKLCKPLDVSGPEPEKLGPLTQDSREVGEDSVFIAVKGFEVDGHMFIENAISKGASVVICEDSYYSDEDVCIIEVADTRSLVGPLAQAFEGYPARELKIIGITGTNGKTTVATLTWQLLMEMGGARPSLLGTVAKRIDDKVLDSLLTTADPIELARDMRSMVDANSTHLVMEVSSHAIDQKRTAGFDFSVGAFTNLSHDHLDYHESWQEYAKTKKKLFDGLNEDAWAVINQDDEQGKFMALDCPAQIIDFSFKKPITYDCKVISNSSEGLKLEIEGVEFESPLVGTFNAYNVAEAIFICKALGYEFTTIARALANAKGAAGRLERVESEHPEKQPTVLVDYAHTPDALENVLSTLSDLKTEKQKLHVIFGCGGDRDKTKRPKMAEVAEKFADIITVTSDNPRSEDPEEIIDQIVLGFNADTEVSRISVRKEAIEHAIAQADEHTMILIAGKGHETYQEIKGKRHDFDDRKVALEALKKRNHNSKTGEVA</sequence>
<feature type="binding site" evidence="11">
    <location>
        <position position="188"/>
    </location>
    <ligand>
        <name>UDP-N-acetyl-alpha-D-muramoyl-L-alanyl-D-glutamate</name>
        <dbReference type="ChEBI" id="CHEBI:83900"/>
    </ligand>
</feature>
<organism evidence="16 17">
    <name type="scientific">Halalkalibaculum roseum</name>
    <dbReference type="NCBI Taxonomy" id="2709311"/>
    <lineage>
        <taxon>Bacteria</taxon>
        <taxon>Pseudomonadati</taxon>
        <taxon>Balneolota</taxon>
        <taxon>Balneolia</taxon>
        <taxon>Balneolales</taxon>
        <taxon>Balneolaceae</taxon>
        <taxon>Halalkalibaculum</taxon>
    </lineage>
</organism>
<evidence type="ECO:0000259" key="13">
    <source>
        <dbReference type="Pfam" id="PF01225"/>
    </source>
</evidence>
<evidence type="ECO:0000313" key="16">
    <source>
        <dbReference type="EMBL" id="NGP75428.1"/>
    </source>
</evidence>
<comment type="PTM">
    <text evidence="11">Carboxylation is probably crucial for Mg(2+) binding and, consequently, for the gamma-phosphate positioning of ATP.</text>
</comment>
<feature type="domain" description="Mur ligase N-terminal catalytic" evidence="13">
    <location>
        <begin position="27"/>
        <end position="80"/>
    </location>
</feature>
<name>A0A6M1STI5_9BACT</name>
<dbReference type="Pfam" id="PF01225">
    <property type="entry name" value="Mur_ligase"/>
    <property type="match status" value="1"/>
</dbReference>
<feature type="binding site" evidence="11">
    <location>
        <position position="180"/>
    </location>
    <ligand>
        <name>UDP-N-acetyl-alpha-D-muramoyl-L-alanyl-D-glutamate</name>
        <dbReference type="ChEBI" id="CHEBI:83900"/>
    </ligand>
</feature>
<dbReference type="GO" id="GO:0005524">
    <property type="term" value="F:ATP binding"/>
    <property type="evidence" value="ECO:0007669"/>
    <property type="project" value="UniProtKB-UniRule"/>
</dbReference>
<proteinExistence type="inferred from homology"/>
<evidence type="ECO:0000256" key="3">
    <source>
        <dbReference type="ARBA" id="ARBA00022598"/>
    </source>
</evidence>
<comment type="caution">
    <text evidence="11">Lacks conserved residue(s) required for the propagation of feature annotation.</text>
</comment>
<dbReference type="InterPro" id="IPR018109">
    <property type="entry name" value="Folylpolyglutamate_synth_CS"/>
</dbReference>
<dbReference type="EMBL" id="JAALLT010000001">
    <property type="protein sequence ID" value="NGP75428.1"/>
    <property type="molecule type" value="Genomic_DNA"/>
</dbReference>
<evidence type="ECO:0000256" key="4">
    <source>
        <dbReference type="ARBA" id="ARBA00022618"/>
    </source>
</evidence>
<dbReference type="InterPro" id="IPR004101">
    <property type="entry name" value="Mur_ligase_C"/>
</dbReference>
<dbReference type="InterPro" id="IPR000713">
    <property type="entry name" value="Mur_ligase_N"/>
</dbReference>
<evidence type="ECO:0000256" key="1">
    <source>
        <dbReference type="ARBA" id="ARBA00005898"/>
    </source>
</evidence>
<feature type="binding site" evidence="11">
    <location>
        <begin position="153"/>
        <end position="154"/>
    </location>
    <ligand>
        <name>UDP-N-acetyl-alpha-D-muramoyl-L-alanyl-D-glutamate</name>
        <dbReference type="ChEBI" id="CHEBI:83900"/>
    </ligand>
</feature>
<dbReference type="Pfam" id="PF08245">
    <property type="entry name" value="Mur_ligase_M"/>
    <property type="match status" value="1"/>
</dbReference>
<evidence type="ECO:0000259" key="14">
    <source>
        <dbReference type="Pfam" id="PF02875"/>
    </source>
</evidence>
<dbReference type="Pfam" id="PF02875">
    <property type="entry name" value="Mur_ligase_C"/>
    <property type="match status" value="1"/>
</dbReference>
<dbReference type="InterPro" id="IPR036615">
    <property type="entry name" value="Mur_ligase_C_dom_sf"/>
</dbReference>
<comment type="pathway">
    <text evidence="11 12">Cell wall biogenesis; peptidoglycan biosynthesis.</text>
</comment>
<feature type="domain" description="Mur ligase central" evidence="15">
    <location>
        <begin position="108"/>
        <end position="304"/>
    </location>
</feature>
<dbReference type="InterPro" id="IPR013221">
    <property type="entry name" value="Mur_ligase_cen"/>
</dbReference>
<dbReference type="GO" id="GO:0008360">
    <property type="term" value="P:regulation of cell shape"/>
    <property type="evidence" value="ECO:0007669"/>
    <property type="project" value="UniProtKB-KW"/>
</dbReference>
<reference evidence="16 17" key="1">
    <citation type="submission" date="2020-02" db="EMBL/GenBank/DDBJ databases">
        <title>Balneolaceae bacterium YR4-1, complete genome.</title>
        <authorList>
            <person name="Li Y."/>
            <person name="Wu S."/>
        </authorList>
    </citation>
    <scope>NUCLEOTIDE SEQUENCE [LARGE SCALE GENOMIC DNA]</scope>
    <source>
        <strain evidence="16 17">YR4-1</strain>
    </source>
</reference>
<keyword evidence="11" id="KW-0460">Magnesium</keyword>
<keyword evidence="2 11" id="KW-0963">Cytoplasm</keyword>
<dbReference type="Proteomes" id="UP000473278">
    <property type="component" value="Unassembled WGS sequence"/>
</dbReference>
<dbReference type="SUPFAM" id="SSF53244">
    <property type="entry name" value="MurD-like peptide ligases, peptide-binding domain"/>
    <property type="match status" value="1"/>
</dbReference>
<dbReference type="EC" id="6.3.2.13" evidence="11"/>
<dbReference type="Gene3D" id="3.40.1390.10">
    <property type="entry name" value="MurE/MurF, N-terminal domain"/>
    <property type="match status" value="1"/>
</dbReference>
<evidence type="ECO:0000256" key="11">
    <source>
        <dbReference type="HAMAP-Rule" id="MF_00208"/>
    </source>
</evidence>
<evidence type="ECO:0000256" key="7">
    <source>
        <dbReference type="ARBA" id="ARBA00022960"/>
    </source>
</evidence>
<evidence type="ECO:0000256" key="5">
    <source>
        <dbReference type="ARBA" id="ARBA00022741"/>
    </source>
</evidence>
<keyword evidence="5 11" id="KW-0547">Nucleotide-binding</keyword>
<dbReference type="SUPFAM" id="SSF63418">
    <property type="entry name" value="MurE/MurF N-terminal domain"/>
    <property type="match status" value="1"/>
</dbReference>
<dbReference type="PANTHER" id="PTHR23135:SF4">
    <property type="entry name" value="UDP-N-ACETYLMURAMOYL-L-ALANYL-D-GLUTAMATE--2,6-DIAMINOPIMELATE LIGASE MURE HOMOLOG, CHLOROPLASTIC"/>
    <property type="match status" value="1"/>
</dbReference>
<dbReference type="GO" id="GO:0071555">
    <property type="term" value="P:cell wall organization"/>
    <property type="evidence" value="ECO:0007669"/>
    <property type="project" value="UniProtKB-KW"/>
</dbReference>
<feature type="modified residue" description="N6-carboxylysine" evidence="11">
    <location>
        <position position="220"/>
    </location>
</feature>
<evidence type="ECO:0000256" key="2">
    <source>
        <dbReference type="ARBA" id="ARBA00022490"/>
    </source>
</evidence>
<dbReference type="UniPathway" id="UPA00219"/>
<dbReference type="PROSITE" id="PS01011">
    <property type="entry name" value="FOLYLPOLYGLU_SYNT_1"/>
    <property type="match status" value="1"/>
</dbReference>
<dbReference type="NCBIfam" id="NF001126">
    <property type="entry name" value="PRK00139.1-4"/>
    <property type="match status" value="1"/>
</dbReference>
<dbReference type="GO" id="GO:0008765">
    <property type="term" value="F:UDP-N-acetylmuramoylalanyl-D-glutamate-2,6-diaminopimelate ligase activity"/>
    <property type="evidence" value="ECO:0007669"/>
    <property type="project" value="UniProtKB-UniRule"/>
</dbReference>
<dbReference type="PANTHER" id="PTHR23135">
    <property type="entry name" value="MUR LIGASE FAMILY MEMBER"/>
    <property type="match status" value="1"/>
</dbReference>
<dbReference type="GO" id="GO:0000287">
    <property type="term" value="F:magnesium ion binding"/>
    <property type="evidence" value="ECO:0007669"/>
    <property type="project" value="UniProtKB-UniRule"/>
</dbReference>
<accession>A0A6M1STI5</accession>
<keyword evidence="3 11" id="KW-0436">Ligase</keyword>
<protein>
    <recommendedName>
        <fullName evidence="11">UDP-N-acetylmuramoyl-L-alanyl-D-glutamate--2,6-diaminopimelate ligase</fullName>
        <ecNumber evidence="11">6.3.2.13</ecNumber>
    </recommendedName>
    <alternativeName>
        <fullName evidence="11">Meso-A2pm-adding enzyme</fullName>
    </alternativeName>
    <alternativeName>
        <fullName evidence="11">Meso-diaminopimelate-adding enzyme</fullName>
    </alternativeName>
    <alternativeName>
        <fullName evidence="11">UDP-MurNAc-L-Ala-D-Glu:meso-diaminopimelate ligase</fullName>
    </alternativeName>
    <alternativeName>
        <fullName evidence="11">UDP-MurNAc-tripeptide synthetase</fullName>
    </alternativeName>
    <alternativeName>
        <fullName evidence="11">UDP-N-acetylmuramyl-tripeptide synthetase</fullName>
    </alternativeName>
</protein>
<dbReference type="GO" id="GO:0004326">
    <property type="term" value="F:tetrahydrofolylpolyglutamate synthase activity"/>
    <property type="evidence" value="ECO:0007669"/>
    <property type="project" value="InterPro"/>
</dbReference>
<comment type="caution">
    <text evidence="16">The sequence shown here is derived from an EMBL/GenBank/DDBJ whole genome shotgun (WGS) entry which is preliminary data.</text>
</comment>
<gene>
    <name evidence="11" type="primary">murE</name>
    <name evidence="16" type="ORF">G3570_02205</name>
</gene>
<comment type="similarity">
    <text evidence="1 11">Belongs to the MurCDEF family. MurE subfamily.</text>
</comment>
<evidence type="ECO:0000256" key="12">
    <source>
        <dbReference type="RuleBase" id="RU004135"/>
    </source>
</evidence>
<keyword evidence="17" id="KW-1185">Reference proteome</keyword>
<dbReference type="Gene3D" id="3.40.1190.10">
    <property type="entry name" value="Mur-like, catalytic domain"/>
    <property type="match status" value="1"/>
</dbReference>
<comment type="function">
    <text evidence="11">Catalyzes the addition of meso-diaminopimelic acid to the nucleotide precursor UDP-N-acetylmuramoyl-L-alanyl-D-glutamate (UMAG) in the biosynthesis of bacterial cell-wall peptidoglycan.</text>
</comment>
<keyword evidence="10 11" id="KW-0961">Cell wall biogenesis/degradation</keyword>
<feature type="binding site" evidence="11">
    <location>
        <position position="186"/>
    </location>
    <ligand>
        <name>UDP-N-acetyl-alpha-D-muramoyl-L-alanyl-D-glutamate</name>
        <dbReference type="ChEBI" id="CHEBI:83900"/>
    </ligand>
</feature>
<keyword evidence="8 11" id="KW-0573">Peptidoglycan synthesis</keyword>
<feature type="binding site" evidence="11">
    <location>
        <position position="30"/>
    </location>
    <ligand>
        <name>UDP-N-acetyl-alpha-D-muramoyl-L-alanyl-D-glutamate</name>
        <dbReference type="ChEBI" id="CHEBI:83900"/>
    </ligand>
</feature>
<evidence type="ECO:0000259" key="15">
    <source>
        <dbReference type="Pfam" id="PF08245"/>
    </source>
</evidence>
<comment type="catalytic activity">
    <reaction evidence="11">
        <text>UDP-N-acetyl-alpha-D-muramoyl-L-alanyl-D-glutamate + meso-2,6-diaminopimelate + ATP = UDP-N-acetyl-alpha-D-muramoyl-L-alanyl-gamma-D-glutamyl-meso-2,6-diaminopimelate + ADP + phosphate + H(+)</text>
        <dbReference type="Rhea" id="RHEA:23676"/>
        <dbReference type="ChEBI" id="CHEBI:15378"/>
        <dbReference type="ChEBI" id="CHEBI:30616"/>
        <dbReference type="ChEBI" id="CHEBI:43474"/>
        <dbReference type="ChEBI" id="CHEBI:57791"/>
        <dbReference type="ChEBI" id="CHEBI:83900"/>
        <dbReference type="ChEBI" id="CHEBI:83905"/>
        <dbReference type="ChEBI" id="CHEBI:456216"/>
        <dbReference type="EC" id="6.3.2.13"/>
    </reaction>
</comment>
<dbReference type="AlphaFoldDB" id="A0A6M1STI5"/>
<keyword evidence="7 11" id="KW-0133">Cell shape</keyword>
<dbReference type="GO" id="GO:0005737">
    <property type="term" value="C:cytoplasm"/>
    <property type="evidence" value="ECO:0007669"/>
    <property type="project" value="UniProtKB-SubCell"/>
</dbReference>
<feature type="binding site" evidence="11">
    <location>
        <position position="460"/>
    </location>
    <ligand>
        <name>meso-2,6-diaminopimelate</name>
        <dbReference type="ChEBI" id="CHEBI:57791"/>
    </ligand>
</feature>
<dbReference type="SUPFAM" id="SSF53623">
    <property type="entry name" value="MurD-like peptide ligases, catalytic domain"/>
    <property type="match status" value="1"/>
</dbReference>
<dbReference type="InterPro" id="IPR036565">
    <property type="entry name" value="Mur-like_cat_sf"/>
</dbReference>